<gene>
    <name evidence="1" type="ORF">EYB64_21445</name>
</gene>
<sequence length="45" mass="5290">MNAFRYPFKWKGGYQKHTHNKRLKRDCQRVAFPVPMSRGGCSCCV</sequence>
<comment type="caution">
    <text evidence="1">The sequence shown here is derived from an EMBL/GenBank/DDBJ whole genome shotgun (WGS) entry which is preliminary data.</text>
</comment>
<name>A0A7Z7VJH5_VIBCL</name>
<dbReference type="Proteomes" id="UP000294145">
    <property type="component" value="Unassembled WGS sequence"/>
</dbReference>
<dbReference type="AlphaFoldDB" id="A0A7Z7VJH5"/>
<evidence type="ECO:0000313" key="1">
    <source>
        <dbReference type="EMBL" id="TBM34761.1"/>
    </source>
</evidence>
<evidence type="ECO:0000313" key="2">
    <source>
        <dbReference type="Proteomes" id="UP000294145"/>
    </source>
</evidence>
<reference evidence="1 2" key="1">
    <citation type="submission" date="2019-02" db="EMBL/GenBank/DDBJ databases">
        <title>Genomic plasticity associated with the antimicrobial resistance in Vibrio cholerae.</title>
        <authorList>
            <person name="Verma J."/>
            <person name="Bag S."/>
            <person name="Saha B."/>
            <person name="Kumar P."/>
            <person name="Ghosh T.S."/>
            <person name="Dayal M."/>
            <person name="Senapati T."/>
            <person name="Mehra S."/>
            <person name="Dey P."/>
            <person name="Desigamani A."/>
            <person name="Kumar D."/>
            <person name="Rana P."/>
            <person name="Kumar B."/>
            <person name="Maiti T.K."/>
            <person name="Sharma N.C."/>
            <person name="Bhadra R.K."/>
            <person name="Mutreja A."/>
            <person name="Nair G.B."/>
            <person name="Ramamurthy T."/>
            <person name="Das B."/>
        </authorList>
    </citation>
    <scope>NUCLEOTIDE SEQUENCE [LARGE SCALE GENOMIC DNA]</scope>
    <source>
        <strain evidence="1 2">IDH06781</strain>
    </source>
</reference>
<protein>
    <submittedName>
        <fullName evidence="1">Transcriptional regulator</fullName>
    </submittedName>
</protein>
<proteinExistence type="predicted"/>
<dbReference type="EMBL" id="SISP01000085">
    <property type="protein sequence ID" value="TBM34761.1"/>
    <property type="molecule type" value="Genomic_DNA"/>
</dbReference>
<accession>A0A7Z7VJH5</accession>
<organism evidence="1 2">
    <name type="scientific">Vibrio cholerae</name>
    <dbReference type="NCBI Taxonomy" id="666"/>
    <lineage>
        <taxon>Bacteria</taxon>
        <taxon>Pseudomonadati</taxon>
        <taxon>Pseudomonadota</taxon>
        <taxon>Gammaproteobacteria</taxon>
        <taxon>Vibrionales</taxon>
        <taxon>Vibrionaceae</taxon>
        <taxon>Vibrio</taxon>
    </lineage>
</organism>